<accession>A0A382KKD7</accession>
<sequence>MALTKVDISLVDNATGFTIVTKVVTVAASKLVIDGVSQDTLTLTEGYTYKFDTSHATMSGHTVSFATAADAAGSTQYTTGVTTNGTPGNAGAYTQIVVAQSAPVLYYYCANHASMGGT</sequence>
<organism evidence="1">
    <name type="scientific">marine metagenome</name>
    <dbReference type="NCBI Taxonomy" id="408172"/>
    <lineage>
        <taxon>unclassified sequences</taxon>
        <taxon>metagenomes</taxon>
        <taxon>ecological metagenomes</taxon>
    </lineage>
</organism>
<dbReference type="AlphaFoldDB" id="A0A382KKD7"/>
<dbReference type="Gene3D" id="2.60.40.420">
    <property type="entry name" value="Cupredoxins - blue copper proteins"/>
    <property type="match status" value="1"/>
</dbReference>
<dbReference type="InterPro" id="IPR008972">
    <property type="entry name" value="Cupredoxin"/>
</dbReference>
<feature type="non-terminal residue" evidence="1">
    <location>
        <position position="118"/>
    </location>
</feature>
<dbReference type="SUPFAM" id="SSF49503">
    <property type="entry name" value="Cupredoxins"/>
    <property type="match status" value="1"/>
</dbReference>
<evidence type="ECO:0008006" key="2">
    <source>
        <dbReference type="Google" id="ProtNLM"/>
    </source>
</evidence>
<proteinExistence type="predicted"/>
<evidence type="ECO:0000313" key="1">
    <source>
        <dbReference type="EMBL" id="SVC25344.1"/>
    </source>
</evidence>
<dbReference type="EMBL" id="UINC01081466">
    <property type="protein sequence ID" value="SVC25344.1"/>
    <property type="molecule type" value="Genomic_DNA"/>
</dbReference>
<name>A0A382KKD7_9ZZZZ</name>
<gene>
    <name evidence="1" type="ORF">METZ01_LOCUS278198</name>
</gene>
<protein>
    <recommendedName>
        <fullName evidence="2">Blue (type 1) copper domain-containing protein</fullName>
    </recommendedName>
</protein>
<reference evidence="1" key="1">
    <citation type="submission" date="2018-05" db="EMBL/GenBank/DDBJ databases">
        <authorList>
            <person name="Lanie J.A."/>
            <person name="Ng W.-L."/>
            <person name="Kazmierczak K.M."/>
            <person name="Andrzejewski T.M."/>
            <person name="Davidsen T.M."/>
            <person name="Wayne K.J."/>
            <person name="Tettelin H."/>
            <person name="Glass J.I."/>
            <person name="Rusch D."/>
            <person name="Podicherti R."/>
            <person name="Tsui H.-C.T."/>
            <person name="Winkler M.E."/>
        </authorList>
    </citation>
    <scope>NUCLEOTIDE SEQUENCE</scope>
</reference>